<sequence length="142" mass="14990">MSATADSRAHDPASPSGARGGLFGHVRKAMLFAGLMGLAGGCKEPTGPEREISGAKIFAQNCARCHGLDGKGLPEVAGVRDLTDPGFMSTISDERMRRSIRGGRPPTMPSFPHFSEPTLKVLVAYVRTLSQPELQLPPPPGP</sequence>
<dbReference type="Gene3D" id="1.10.760.10">
    <property type="entry name" value="Cytochrome c-like domain"/>
    <property type="match status" value="1"/>
</dbReference>
<feature type="domain" description="Cytochrome c" evidence="6">
    <location>
        <begin position="49"/>
        <end position="130"/>
    </location>
</feature>
<keyword evidence="2 4" id="KW-0479">Metal-binding</keyword>
<evidence type="ECO:0000256" key="1">
    <source>
        <dbReference type="ARBA" id="ARBA00022617"/>
    </source>
</evidence>
<evidence type="ECO:0000256" key="4">
    <source>
        <dbReference type="PROSITE-ProRule" id="PRU00433"/>
    </source>
</evidence>
<keyword evidence="1 4" id="KW-0349">Heme</keyword>
<dbReference type="PROSITE" id="PS51007">
    <property type="entry name" value="CYTC"/>
    <property type="match status" value="1"/>
</dbReference>
<dbReference type="InterPro" id="IPR009056">
    <property type="entry name" value="Cyt_c-like_dom"/>
</dbReference>
<evidence type="ECO:0000313" key="8">
    <source>
        <dbReference type="Proteomes" id="UP001164459"/>
    </source>
</evidence>
<evidence type="ECO:0000256" key="2">
    <source>
        <dbReference type="ARBA" id="ARBA00022723"/>
    </source>
</evidence>
<feature type="region of interest" description="Disordered" evidence="5">
    <location>
        <begin position="1"/>
        <end position="20"/>
    </location>
</feature>
<reference evidence="7" key="1">
    <citation type="submission" date="2022-11" db="EMBL/GenBank/DDBJ databases">
        <title>Minimal conservation of predation-associated metabolite biosynthetic gene clusters underscores biosynthetic potential of Myxococcota including descriptions for ten novel species: Archangium lansinium sp. nov., Myxococcus landrumus sp. nov., Nannocystis bai.</title>
        <authorList>
            <person name="Ahearne A."/>
            <person name="Stevens C."/>
            <person name="Dowd S."/>
        </authorList>
    </citation>
    <scope>NUCLEOTIDE SEQUENCE</scope>
    <source>
        <strain evidence="7">Fl3</strain>
    </source>
</reference>
<accession>A0ABY7HAA4</accession>
<protein>
    <submittedName>
        <fullName evidence="7">C-type cytochrome</fullName>
    </submittedName>
</protein>
<keyword evidence="3 4" id="KW-0408">Iron</keyword>
<evidence type="ECO:0000259" key="6">
    <source>
        <dbReference type="PROSITE" id="PS51007"/>
    </source>
</evidence>
<gene>
    <name evidence="7" type="ORF">O0S08_08605</name>
</gene>
<dbReference type="Pfam" id="PF13442">
    <property type="entry name" value="Cytochrome_CBB3"/>
    <property type="match status" value="1"/>
</dbReference>
<dbReference type="InterPro" id="IPR036909">
    <property type="entry name" value="Cyt_c-like_dom_sf"/>
</dbReference>
<dbReference type="Proteomes" id="UP001164459">
    <property type="component" value="Chromosome"/>
</dbReference>
<dbReference type="EMBL" id="CP114040">
    <property type="protein sequence ID" value="WAS96210.1"/>
    <property type="molecule type" value="Genomic_DNA"/>
</dbReference>
<dbReference type="RefSeq" id="WP_269038551.1">
    <property type="nucleotide sequence ID" value="NZ_CP114040.1"/>
</dbReference>
<organism evidence="7 8">
    <name type="scientific">Nannocystis punicea</name>
    <dbReference type="NCBI Taxonomy" id="2995304"/>
    <lineage>
        <taxon>Bacteria</taxon>
        <taxon>Pseudomonadati</taxon>
        <taxon>Myxococcota</taxon>
        <taxon>Polyangia</taxon>
        <taxon>Nannocystales</taxon>
        <taxon>Nannocystaceae</taxon>
        <taxon>Nannocystis</taxon>
    </lineage>
</organism>
<evidence type="ECO:0000256" key="5">
    <source>
        <dbReference type="SAM" id="MobiDB-lite"/>
    </source>
</evidence>
<keyword evidence="8" id="KW-1185">Reference proteome</keyword>
<proteinExistence type="predicted"/>
<evidence type="ECO:0000256" key="3">
    <source>
        <dbReference type="ARBA" id="ARBA00023004"/>
    </source>
</evidence>
<dbReference type="SUPFAM" id="SSF46626">
    <property type="entry name" value="Cytochrome c"/>
    <property type="match status" value="1"/>
</dbReference>
<name>A0ABY7HAA4_9BACT</name>
<evidence type="ECO:0000313" key="7">
    <source>
        <dbReference type="EMBL" id="WAS96210.1"/>
    </source>
</evidence>